<feature type="chain" id="PRO_5006186593" description="Peptidase M1 membrane alanine aminopeptidase domain-containing protein" evidence="1">
    <location>
        <begin position="24"/>
        <end position="460"/>
    </location>
</feature>
<protein>
    <recommendedName>
        <fullName evidence="4">Peptidase M1 membrane alanine aminopeptidase domain-containing protein</fullName>
    </recommendedName>
</protein>
<comment type="caution">
    <text evidence="2">The sequence shown here is derived from an EMBL/GenBank/DDBJ whole genome shotgun (WGS) entry which is preliminary data.</text>
</comment>
<dbReference type="AlphaFoldDB" id="A0A0Q0XLK2"/>
<sequence>MKKNNFAIFAFICALLCFNTVPAQIHIEGNVEINMNSGLFSCNFNLANIPKLSDYSILLNKGMNVKYFKDSENELINYEGYYNGKIKGEAIAYTFKNDSTSTIPSKFNVTYRGAFPVYSNDFNKFDYKGMIAINNQTLRASEQTKWYPVIYDAANDRILNSYTYDLTITIKGGNTIFVNGNAPKKGETSRFVSRKAHPLLLFAGTYSFIESNGDYILNTDVSKETSEKVFNNTANIKSILSKNLGLEFTDKIYLINHKAINKRREGSSWGFNTYPTFAFTGLNFDKLLDDNGNFLNDYYRYFGHEFGHNYFGNNVMSGKLSWFWLESFAEYLSYNVAEDLCGKEFLKQVLLKQIKNIENDSFIPLNKIENRDEIDEKYRYILAPLMLKCFEDRFGRNKMNLTLKSLLEFAKSETLTLMHWKESAIKNGIKEEAFEKFEKEFVENPEFKQNIIDEIRKKHG</sequence>
<dbReference type="EMBL" id="LCTZ01000002">
    <property type="protein sequence ID" value="KQC29897.1"/>
    <property type="molecule type" value="Genomic_DNA"/>
</dbReference>
<dbReference type="Gene3D" id="1.10.390.10">
    <property type="entry name" value="Neutral Protease Domain 2"/>
    <property type="match status" value="1"/>
</dbReference>
<accession>A0A0Q0XLK2</accession>
<keyword evidence="1" id="KW-0732">Signal</keyword>
<evidence type="ECO:0000313" key="3">
    <source>
        <dbReference type="Proteomes" id="UP000050827"/>
    </source>
</evidence>
<name>A0A0Q0XLK2_9FLAO</name>
<organism evidence="2 3">
    <name type="scientific">Flagellimonas eckloniae</name>
    <dbReference type="NCBI Taxonomy" id="346185"/>
    <lineage>
        <taxon>Bacteria</taxon>
        <taxon>Pseudomonadati</taxon>
        <taxon>Bacteroidota</taxon>
        <taxon>Flavobacteriia</taxon>
        <taxon>Flavobacteriales</taxon>
        <taxon>Flavobacteriaceae</taxon>
        <taxon>Flagellimonas</taxon>
    </lineage>
</organism>
<dbReference type="SUPFAM" id="SSF55486">
    <property type="entry name" value="Metalloproteases ('zincins'), catalytic domain"/>
    <property type="match status" value="1"/>
</dbReference>
<evidence type="ECO:0000313" key="2">
    <source>
        <dbReference type="EMBL" id="KQC29897.1"/>
    </source>
</evidence>
<dbReference type="OrthoDB" id="639393at2"/>
<dbReference type="Proteomes" id="UP000050827">
    <property type="component" value="Unassembled WGS sequence"/>
</dbReference>
<keyword evidence="3" id="KW-1185">Reference proteome</keyword>
<dbReference type="RefSeq" id="WP_055394157.1">
    <property type="nucleotide sequence ID" value="NZ_LCTZ01000002.1"/>
</dbReference>
<feature type="signal peptide" evidence="1">
    <location>
        <begin position="1"/>
        <end position="23"/>
    </location>
</feature>
<gene>
    <name evidence="2" type="ORF">AAY42_08365</name>
</gene>
<proteinExistence type="predicted"/>
<evidence type="ECO:0008006" key="4">
    <source>
        <dbReference type="Google" id="ProtNLM"/>
    </source>
</evidence>
<dbReference type="InterPro" id="IPR027268">
    <property type="entry name" value="Peptidase_M4/M1_CTD_sf"/>
</dbReference>
<evidence type="ECO:0000256" key="1">
    <source>
        <dbReference type="SAM" id="SignalP"/>
    </source>
</evidence>
<reference evidence="2 3" key="1">
    <citation type="submission" date="2015-04" db="EMBL/GenBank/DDBJ databases">
        <title>Complete genome of flavobacterium.</title>
        <authorList>
            <person name="Kwon Y.M."/>
            <person name="Kim S.-J."/>
        </authorList>
    </citation>
    <scope>NUCLEOTIDE SEQUENCE [LARGE SCALE GENOMIC DNA]</scope>
    <source>
        <strain evidence="2 3">DK169</strain>
    </source>
</reference>